<comment type="caution">
    <text evidence="1">The sequence shown here is derived from an EMBL/GenBank/DDBJ whole genome shotgun (WGS) entry which is preliminary data.</text>
</comment>
<dbReference type="AlphaFoldDB" id="A0A9X4MDB5"/>
<evidence type="ECO:0000313" key="2">
    <source>
        <dbReference type="Proteomes" id="UP001152872"/>
    </source>
</evidence>
<dbReference type="RefSeq" id="WP_100229020.1">
    <property type="nucleotide sequence ID" value="NZ_VBTY01000402.1"/>
</dbReference>
<evidence type="ECO:0008006" key="3">
    <source>
        <dbReference type="Google" id="ProtNLM"/>
    </source>
</evidence>
<evidence type="ECO:0000313" key="1">
    <source>
        <dbReference type="EMBL" id="MDG3497509.1"/>
    </source>
</evidence>
<keyword evidence="2" id="KW-1185">Reference proteome</keyword>
<protein>
    <recommendedName>
        <fullName evidence="3">Ribbon-helix-helix protein CopG domain-containing protein</fullName>
    </recommendedName>
</protein>
<accession>A0A9X4MDB5</accession>
<organism evidence="1 2">
    <name type="scientific">Pseudanabaena catenata USMAC16</name>
    <dbReference type="NCBI Taxonomy" id="1855837"/>
    <lineage>
        <taxon>Bacteria</taxon>
        <taxon>Bacillati</taxon>
        <taxon>Cyanobacteriota</taxon>
        <taxon>Cyanophyceae</taxon>
        <taxon>Pseudanabaenales</taxon>
        <taxon>Pseudanabaenaceae</taxon>
        <taxon>Pseudanabaena</taxon>
    </lineage>
</organism>
<reference evidence="1" key="1">
    <citation type="submission" date="2019-05" db="EMBL/GenBank/DDBJ databases">
        <title>Whole genome sequencing of Pseudanabaena catenata USMAC16.</title>
        <authorList>
            <person name="Khan Z."/>
            <person name="Omar W.M."/>
            <person name="Convey P."/>
            <person name="Merican F."/>
            <person name="Najimudin N."/>
        </authorList>
    </citation>
    <scope>NUCLEOTIDE SEQUENCE</scope>
    <source>
        <strain evidence="1">USMAC16</strain>
    </source>
</reference>
<gene>
    <name evidence="1" type="ORF">FEV09_23590</name>
</gene>
<dbReference type="EMBL" id="VBTY01000402">
    <property type="protein sequence ID" value="MDG3497509.1"/>
    <property type="molecule type" value="Genomic_DNA"/>
</dbReference>
<name>A0A9X4MDB5_9CYAN</name>
<proteinExistence type="predicted"/>
<sequence length="83" mass="9427">MASIPVIVNMSNSPTPKRKRLNLDLSNNDYEILQKISDESDKNMSEVLRTALAIYNIAQEEKKKGRELAIIENDEIKKIIVSP</sequence>
<dbReference type="Proteomes" id="UP001152872">
    <property type="component" value="Unassembled WGS sequence"/>
</dbReference>